<dbReference type="RefSeq" id="WP_015868866.1">
    <property type="nucleotide sequence ID" value="NC_012785.1"/>
</dbReference>
<dbReference type="PANTHER" id="PTHR30024">
    <property type="entry name" value="ALIPHATIC SULFONATES-BINDING PROTEIN-RELATED"/>
    <property type="match status" value="1"/>
</dbReference>
<dbReference type="AlphaFoldDB" id="C5CEP1"/>
<dbReference type="SUPFAM" id="SSF53850">
    <property type="entry name" value="Periplasmic binding protein-like II"/>
    <property type="match status" value="1"/>
</dbReference>
<dbReference type="STRING" id="521045.Kole_1531"/>
<accession>C5CEP1</accession>
<dbReference type="HOGENOM" id="CLU_062584_1_0_0"/>
<dbReference type="eggNOG" id="COG0715">
    <property type="taxonomic scope" value="Bacteria"/>
</dbReference>
<keyword evidence="4" id="KW-1185">Reference proteome</keyword>
<dbReference type="PANTHER" id="PTHR30024:SF46">
    <property type="entry name" value="ABC TRANSPORTER, SUBSTRATE-BINDING LIPOPROTEIN"/>
    <property type="match status" value="1"/>
</dbReference>
<keyword evidence="1" id="KW-0472">Membrane</keyword>
<keyword evidence="1" id="KW-0812">Transmembrane</keyword>
<feature type="transmembrane region" description="Helical" evidence="1">
    <location>
        <begin position="7"/>
        <end position="24"/>
    </location>
</feature>
<protein>
    <submittedName>
        <fullName evidence="3">ABC-type nitrate/sulfonate/bicarbonate transport systems periplasmic components-like protein</fullName>
    </submittedName>
</protein>
<dbReference type="Pfam" id="PF09084">
    <property type="entry name" value="NMT1"/>
    <property type="match status" value="1"/>
</dbReference>
<sequence>MKQLMVTLLVIVMVVIGFGNYLYINPIGPTLVPIARLIHDSPDGKTIAEGFSIEFWKTVDQALALVISGKADFALLPVTIGAKLAAEGVPIKLAAVSMWGGFYFVSRNEPIEGVEDLLGKAVYTLHAPGQTADVILRGVLEKLGYEVNKDIRIVYVAGPEALQLFAAGKADILLLPEPFASLAQAKVKGSIKSMSIDELWRILSPGNGPIPSSGIFVRKDVDPTVVDLFLLLYKQSLTLSLQDLELTASIVSEAMGGFPVPILKKSFSGIDYEFKAASEIKDEVVSYLETLRELDESLVGDLNFDEFFYEK</sequence>
<dbReference type="InterPro" id="IPR027024">
    <property type="entry name" value="UCP027386_ABC_sbc_TM0202"/>
</dbReference>
<evidence type="ECO:0000256" key="1">
    <source>
        <dbReference type="SAM" id="Phobius"/>
    </source>
</evidence>
<dbReference type="KEGG" id="kol:Kole_1531"/>
<evidence type="ECO:0000259" key="2">
    <source>
        <dbReference type="Pfam" id="PF09084"/>
    </source>
</evidence>
<evidence type="ECO:0000313" key="4">
    <source>
        <dbReference type="Proteomes" id="UP000002382"/>
    </source>
</evidence>
<gene>
    <name evidence="3" type="ordered locus">Kole_1531</name>
</gene>
<reference evidence="3 4" key="2">
    <citation type="journal article" date="2011" name="J. Bacteriol.">
        <title>Genome Sequence of Kosmotoga olearia Strain TBF 19.5.1, a Thermophilic Bacterium with a Wide Growth Temperature Range, Isolated from the Troll B Oil Platform in the North Sea.</title>
        <authorList>
            <person name="Swithers K.S."/>
            <person name="Dipippo J.L."/>
            <person name="Bruce D.C."/>
            <person name="Detter C."/>
            <person name="Tapia R."/>
            <person name="Han S."/>
            <person name="Goodwin L.A."/>
            <person name="Han J."/>
            <person name="Woyke T."/>
            <person name="Pitluck S."/>
            <person name="Pennacchio L."/>
            <person name="Nolan M."/>
            <person name="Mikhailova N."/>
            <person name="Land M.L."/>
            <person name="Nesbo C.L."/>
            <person name="Gogarten J.P."/>
            <person name="Noll K.M."/>
        </authorList>
    </citation>
    <scope>NUCLEOTIDE SEQUENCE [LARGE SCALE GENOMIC DNA]</scope>
    <source>
        <strain evidence="4">ATCC BAA-1733 / DSM 21960 / TBF 19.5.1</strain>
    </source>
</reference>
<dbReference type="PIRSF" id="PIRSF027386">
    <property type="entry name" value="UCP027386_ABC_sbc_TM0202"/>
    <property type="match status" value="1"/>
</dbReference>
<proteinExistence type="predicted"/>
<feature type="domain" description="SsuA/THI5-like" evidence="2">
    <location>
        <begin position="53"/>
        <end position="174"/>
    </location>
</feature>
<dbReference type="InterPro" id="IPR015168">
    <property type="entry name" value="SsuA/THI5"/>
</dbReference>
<dbReference type="OrthoDB" id="9814375at2"/>
<keyword evidence="1" id="KW-1133">Transmembrane helix</keyword>
<evidence type="ECO:0000313" key="3">
    <source>
        <dbReference type="EMBL" id="ACR80221.1"/>
    </source>
</evidence>
<dbReference type="Gene3D" id="3.40.190.10">
    <property type="entry name" value="Periplasmic binding protein-like II"/>
    <property type="match status" value="2"/>
</dbReference>
<dbReference type="EMBL" id="CP001634">
    <property type="protein sequence ID" value="ACR80221.1"/>
    <property type="molecule type" value="Genomic_DNA"/>
</dbReference>
<reference evidence="3 4" key="1">
    <citation type="submission" date="2009-06" db="EMBL/GenBank/DDBJ databases">
        <title>Complete sequence of Thermotogales bacterium TBF 19.5.1.</title>
        <authorList>
            <consortium name="US DOE Joint Genome Institute"/>
            <person name="Lucas S."/>
            <person name="Copeland A."/>
            <person name="Lapidus A."/>
            <person name="Glavina del Rio T."/>
            <person name="Tice H."/>
            <person name="Bruce D."/>
            <person name="Goodwin L."/>
            <person name="Pitluck S."/>
            <person name="Chertkov O."/>
            <person name="Brettin T."/>
            <person name="Detter J.C."/>
            <person name="Han C."/>
            <person name="Schmutz J."/>
            <person name="Larimer F."/>
            <person name="Land M."/>
            <person name="Hauser L."/>
            <person name="Kyrpides N."/>
            <person name="Ovchinnikova G."/>
            <person name="Noll K."/>
        </authorList>
    </citation>
    <scope>NUCLEOTIDE SEQUENCE [LARGE SCALE GENOMIC DNA]</scope>
    <source>
        <strain evidence="4">ATCC BAA-1733 / DSM 21960 / TBF 19.5.1</strain>
    </source>
</reference>
<name>C5CEP1_KOSOT</name>
<organism evidence="3 4">
    <name type="scientific">Kosmotoga olearia (strain ATCC BAA-1733 / DSM 21960 / TBF 19.5.1)</name>
    <dbReference type="NCBI Taxonomy" id="521045"/>
    <lineage>
        <taxon>Bacteria</taxon>
        <taxon>Thermotogati</taxon>
        <taxon>Thermotogota</taxon>
        <taxon>Thermotogae</taxon>
        <taxon>Kosmotogales</taxon>
        <taxon>Kosmotogaceae</taxon>
        <taxon>Kosmotoga</taxon>
    </lineage>
</organism>
<dbReference type="Proteomes" id="UP000002382">
    <property type="component" value="Chromosome"/>
</dbReference>